<feature type="coiled-coil region" evidence="1">
    <location>
        <begin position="253"/>
        <end position="301"/>
    </location>
</feature>
<evidence type="ECO:0000256" key="1">
    <source>
        <dbReference type="SAM" id="Coils"/>
    </source>
</evidence>
<dbReference type="EMBL" id="VWPX01020621">
    <property type="protein sequence ID" value="NWI21536.1"/>
    <property type="molecule type" value="Genomic_DNA"/>
</dbReference>
<feature type="compositionally biased region" description="Polar residues" evidence="2">
    <location>
        <begin position="182"/>
        <end position="194"/>
    </location>
</feature>
<feature type="non-terminal residue" evidence="3">
    <location>
        <position position="326"/>
    </location>
</feature>
<feature type="region of interest" description="Disordered" evidence="2">
    <location>
        <begin position="178"/>
        <end position="225"/>
    </location>
</feature>
<comment type="caution">
    <text evidence="3">The sequence shown here is derived from an EMBL/GenBank/DDBJ whole genome shotgun (WGS) entry which is preliminary data.</text>
</comment>
<protein>
    <submittedName>
        <fullName evidence="3">SPERT protein</fullName>
    </submittedName>
</protein>
<keyword evidence="1" id="KW-0175">Coiled coil</keyword>
<evidence type="ECO:0000313" key="3">
    <source>
        <dbReference type="EMBL" id="NWI21536.1"/>
    </source>
</evidence>
<dbReference type="OrthoDB" id="9025135at2759"/>
<dbReference type="InterPro" id="IPR028118">
    <property type="entry name" value="Chibby_fam"/>
</dbReference>
<reference evidence="3 4" key="1">
    <citation type="submission" date="2019-09" db="EMBL/GenBank/DDBJ databases">
        <title>Bird 10,000 Genomes (B10K) Project - Family phase.</title>
        <authorList>
            <person name="Zhang G."/>
        </authorList>
    </citation>
    <scope>NUCLEOTIDE SEQUENCE [LARGE SCALE GENOMIC DNA]</scope>
    <source>
        <strain evidence="3">B10K-MSB-42743</strain>
        <tissue evidence="3">Heart</tissue>
    </source>
</reference>
<proteinExistence type="predicted"/>
<evidence type="ECO:0000256" key="2">
    <source>
        <dbReference type="SAM" id="MobiDB-lite"/>
    </source>
</evidence>
<dbReference type="PANTHER" id="PTHR21533:SF17">
    <property type="entry name" value="PROTEIN CHIBBY HOMOLOG 3"/>
    <property type="match status" value="1"/>
</dbReference>
<organism evidence="3 4">
    <name type="scientific">Crypturellus soui</name>
    <dbReference type="NCBI Taxonomy" id="458187"/>
    <lineage>
        <taxon>Eukaryota</taxon>
        <taxon>Metazoa</taxon>
        <taxon>Chordata</taxon>
        <taxon>Craniata</taxon>
        <taxon>Vertebrata</taxon>
        <taxon>Euteleostomi</taxon>
        <taxon>Archelosauria</taxon>
        <taxon>Archosauria</taxon>
        <taxon>Dinosauria</taxon>
        <taxon>Saurischia</taxon>
        <taxon>Theropoda</taxon>
        <taxon>Coelurosauria</taxon>
        <taxon>Aves</taxon>
        <taxon>Palaeognathae</taxon>
        <taxon>Tinamiformes</taxon>
        <taxon>Tinamidae</taxon>
        <taxon>Crypturellus</taxon>
    </lineage>
</organism>
<sequence>TMAACDMMNHSGPYTKTDIDCVTPRVKLSDDTFIFIDGKWVNELYHQPPFASHEKHFSKKSHNEWSIWEENRALWEENKVLRIENSMLREENKALQCLQAQNKTIKVIYDDSIQQGLQKEKKSFPIFQENSIGVQVNQENKALQIVREKNRALELFRQENKTLPITWKNRKAIAVHEESKEASSVLQKDTQTTTDPEEGPSPSPQQEHEASSSIPTQNEKKSAPTMQGEYAIGQAMQNLYQALQVFLKEDSVLLGDKKDIQILQEENKAFQEENNKLRLQLNAVKNTVSDITAQMEMLQKELNVITSPMYEEAGQILESEYQLGEI</sequence>
<dbReference type="Pfam" id="PF14645">
    <property type="entry name" value="Chibby"/>
    <property type="match status" value="1"/>
</dbReference>
<keyword evidence="4" id="KW-1185">Reference proteome</keyword>
<accession>A0A7K4L0W2</accession>
<dbReference type="AlphaFoldDB" id="A0A7K4L0W2"/>
<name>A0A7K4L0W2_9AVES</name>
<dbReference type="PANTHER" id="PTHR21533">
    <property type="entry name" value="LEUCINE-RICH PROTEIN"/>
    <property type="match status" value="1"/>
</dbReference>
<gene>
    <name evidence="3" type="primary">Spert</name>
    <name evidence="3" type="ORF">CRYSOU_R05303</name>
</gene>
<evidence type="ECO:0000313" key="4">
    <source>
        <dbReference type="Proteomes" id="UP000545332"/>
    </source>
</evidence>
<feature type="non-terminal residue" evidence="3">
    <location>
        <position position="1"/>
    </location>
</feature>
<dbReference type="Proteomes" id="UP000545332">
    <property type="component" value="Unassembled WGS sequence"/>
</dbReference>